<dbReference type="AlphaFoldDB" id="A0A7I8LDD0"/>
<name>A0A7I8LDD0_SPIIN</name>
<organism evidence="1 2">
    <name type="scientific">Spirodela intermedia</name>
    <name type="common">Intermediate duckweed</name>
    <dbReference type="NCBI Taxonomy" id="51605"/>
    <lineage>
        <taxon>Eukaryota</taxon>
        <taxon>Viridiplantae</taxon>
        <taxon>Streptophyta</taxon>
        <taxon>Embryophyta</taxon>
        <taxon>Tracheophyta</taxon>
        <taxon>Spermatophyta</taxon>
        <taxon>Magnoliopsida</taxon>
        <taxon>Liliopsida</taxon>
        <taxon>Araceae</taxon>
        <taxon>Lemnoideae</taxon>
        <taxon>Spirodela</taxon>
    </lineage>
</organism>
<evidence type="ECO:0000313" key="2">
    <source>
        <dbReference type="Proteomes" id="UP000663760"/>
    </source>
</evidence>
<proteinExistence type="predicted"/>
<protein>
    <submittedName>
        <fullName evidence="1">Uncharacterized protein</fullName>
    </submittedName>
</protein>
<dbReference type="Proteomes" id="UP000663760">
    <property type="component" value="Chromosome 13"/>
</dbReference>
<reference evidence="1" key="1">
    <citation type="submission" date="2020-02" db="EMBL/GenBank/DDBJ databases">
        <authorList>
            <person name="Scholz U."/>
            <person name="Mascher M."/>
            <person name="Fiebig A."/>
        </authorList>
    </citation>
    <scope>NUCLEOTIDE SEQUENCE</scope>
</reference>
<dbReference type="OrthoDB" id="695307at2759"/>
<gene>
    <name evidence="1" type="ORF">SI8410_13017973</name>
</gene>
<accession>A0A7I8LDD0</accession>
<dbReference type="EMBL" id="LR746276">
    <property type="protein sequence ID" value="CAA7407295.1"/>
    <property type="molecule type" value="Genomic_DNA"/>
</dbReference>
<sequence length="58" mass="6282">MKAAIDASIIGETMRTGVPTVVIAILDHQVINKGGCNHVHHNTFYLVQWAGQPREAAT</sequence>
<keyword evidence="2" id="KW-1185">Reference proteome</keyword>
<evidence type="ECO:0000313" key="1">
    <source>
        <dbReference type="EMBL" id="CAA7407295.1"/>
    </source>
</evidence>